<evidence type="ECO:0000313" key="1">
    <source>
        <dbReference type="EMBL" id="SDJ61076.1"/>
    </source>
</evidence>
<dbReference type="STRING" id="137658.SAMN05216186_10298"/>
<dbReference type="EMBL" id="FNFD01000002">
    <property type="protein sequence ID" value="SDJ61076.1"/>
    <property type="molecule type" value="Genomic_DNA"/>
</dbReference>
<dbReference type="InterPro" id="IPR005564">
    <property type="entry name" value="Major_capsid_GpE"/>
</dbReference>
<dbReference type="Proteomes" id="UP000198706">
    <property type="component" value="Unassembled WGS sequence"/>
</dbReference>
<sequence>MAEMSIFEDEAFSVDSLLVVINEEHEVPGQIAASGLFTEEGSTTVTQQVEKDGDVLELVAAVPRGAPGQVVIGPKRQQIPFNCVHLPETFSILADEIQGIRATGSRTELQGVQDVVNARLRKTRLQLDITHEYQRIGSIKGKILNKDGAVLVDLFQTFGIKQQRLPMEFGSVDVSVRAAVALDMQEDALGNVTSTGAIAWCGKNFWSKLISDASVKEPYLAWEAASALRGDRRMAFEFGGVLWTRYRGKLNGVPFVGDDEAYLTAVGVPDLYKTVFAPANYMETVNTLGVPYYSKLERMQFDKGVAGEAQSNPLHLCTRPRVNILLQG</sequence>
<proteinExistence type="predicted"/>
<name>A0A1G8V4L1_9PSED</name>
<accession>A0A1G8V4L1</accession>
<organism evidence="1 2">
    <name type="scientific">Pseudomonas indica</name>
    <dbReference type="NCBI Taxonomy" id="137658"/>
    <lineage>
        <taxon>Bacteria</taxon>
        <taxon>Pseudomonadati</taxon>
        <taxon>Pseudomonadota</taxon>
        <taxon>Gammaproteobacteria</taxon>
        <taxon>Pseudomonadales</taxon>
        <taxon>Pseudomonadaceae</taxon>
        <taxon>Pseudomonas</taxon>
    </lineage>
</organism>
<gene>
    <name evidence="1" type="ORF">SAMN05216186_10298</name>
</gene>
<dbReference type="Pfam" id="PF03864">
    <property type="entry name" value="Phage_cap_E"/>
    <property type="match status" value="1"/>
</dbReference>
<dbReference type="AlphaFoldDB" id="A0A1G8V4L1"/>
<evidence type="ECO:0000313" key="2">
    <source>
        <dbReference type="Proteomes" id="UP000198706"/>
    </source>
</evidence>
<keyword evidence="2" id="KW-1185">Reference proteome</keyword>
<dbReference type="RefSeq" id="WP_084336911.1">
    <property type="nucleotide sequence ID" value="NZ_FNFD01000002.1"/>
</dbReference>
<protein>
    <submittedName>
        <fullName evidence="1">Phage major capsid protein E</fullName>
    </submittedName>
</protein>
<reference evidence="1 2" key="1">
    <citation type="submission" date="2016-10" db="EMBL/GenBank/DDBJ databases">
        <authorList>
            <person name="de Groot N.N."/>
        </authorList>
    </citation>
    <scope>NUCLEOTIDE SEQUENCE [LARGE SCALE GENOMIC DNA]</scope>
    <source>
        <strain evidence="1 2">JCM 21544</strain>
    </source>
</reference>